<accession>A0ABQ0AFX4</accession>
<dbReference type="InterPro" id="IPR003646">
    <property type="entry name" value="SH3-like_bac-type"/>
</dbReference>
<evidence type="ECO:0000256" key="1">
    <source>
        <dbReference type="SAM" id="SignalP"/>
    </source>
</evidence>
<dbReference type="Proteomes" id="UP001441944">
    <property type="component" value="Unassembled WGS sequence"/>
</dbReference>
<evidence type="ECO:0000259" key="2">
    <source>
        <dbReference type="Pfam" id="PF08239"/>
    </source>
</evidence>
<comment type="caution">
    <text evidence="3">The sequence shown here is derived from an EMBL/GenBank/DDBJ whole genome shotgun (WGS) entry which is preliminary data.</text>
</comment>
<proteinExistence type="predicted"/>
<evidence type="ECO:0000313" key="4">
    <source>
        <dbReference type="Proteomes" id="UP001441944"/>
    </source>
</evidence>
<dbReference type="Gene3D" id="2.30.30.40">
    <property type="entry name" value="SH3 Domains"/>
    <property type="match status" value="1"/>
</dbReference>
<feature type="domain" description="SH3b" evidence="2">
    <location>
        <begin position="37"/>
        <end position="90"/>
    </location>
</feature>
<dbReference type="Pfam" id="PF08239">
    <property type="entry name" value="SH3_3"/>
    <property type="match status" value="1"/>
</dbReference>
<reference evidence="3 4" key="1">
    <citation type="submission" date="2024-04" db="EMBL/GenBank/DDBJ databases">
        <title>Draft genome sequence of Pseudophaeobacter arcticus NBRC 116598.</title>
        <authorList>
            <person name="Miyakawa T."/>
            <person name="Kusuya Y."/>
            <person name="Miura T."/>
        </authorList>
    </citation>
    <scope>NUCLEOTIDE SEQUENCE [LARGE SCALE GENOMIC DNA]</scope>
    <source>
        <strain evidence="3 4">SU-CL00105</strain>
    </source>
</reference>
<organism evidence="3 4">
    <name type="scientific">Pseudophaeobacter arcticus</name>
    <dbReference type="NCBI Taxonomy" id="385492"/>
    <lineage>
        <taxon>Bacteria</taxon>
        <taxon>Pseudomonadati</taxon>
        <taxon>Pseudomonadota</taxon>
        <taxon>Alphaproteobacteria</taxon>
        <taxon>Rhodobacterales</taxon>
        <taxon>Paracoccaceae</taxon>
        <taxon>Pseudophaeobacter</taxon>
    </lineage>
</organism>
<gene>
    <name evidence="3" type="ORF">NBRC116598_01970</name>
</gene>
<protein>
    <recommendedName>
        <fullName evidence="2">SH3b domain-containing protein</fullName>
    </recommendedName>
</protein>
<keyword evidence="4" id="KW-1185">Reference proteome</keyword>
<keyword evidence="1" id="KW-0732">Signal</keyword>
<evidence type="ECO:0000313" key="3">
    <source>
        <dbReference type="EMBL" id="GAA6194753.1"/>
    </source>
</evidence>
<feature type="signal peptide" evidence="1">
    <location>
        <begin position="1"/>
        <end position="21"/>
    </location>
</feature>
<dbReference type="EMBL" id="BAABWU010000001">
    <property type="protein sequence ID" value="GAA6194753.1"/>
    <property type="molecule type" value="Genomic_DNA"/>
</dbReference>
<dbReference type="RefSeq" id="WP_353396373.1">
    <property type="nucleotide sequence ID" value="NZ_BAABWU010000001.1"/>
</dbReference>
<sequence length="203" mass="22216">MRQSLAAVLFGLTCLTFPVAAQDLPALFHVVDVSENDVLNIRSTASAKSQIIGFFAPAEDQIEVITQDETGNWGLVNVGETSGWVSMRFLTASQPNNHGPSCFGTEPFWSARALSQYQGRTLTFSLLGGPEETVPLIERRSRNNQTRESGSFTGQSLSGHYVISRQVCSDGMSDRVFGLTVDFLINQNGEWTQYSGCCSLSYN</sequence>
<feature type="chain" id="PRO_5047284885" description="SH3b domain-containing protein" evidence="1">
    <location>
        <begin position="22"/>
        <end position="203"/>
    </location>
</feature>
<name>A0ABQ0AFX4_9RHOB</name>